<dbReference type="EMBL" id="CP096040">
    <property type="protein sequence ID" value="USQ94888.1"/>
    <property type="molecule type" value="Genomic_DNA"/>
</dbReference>
<evidence type="ECO:0000313" key="2">
    <source>
        <dbReference type="Proteomes" id="UP001057520"/>
    </source>
</evidence>
<accession>A0ABY4ZQM2</accession>
<evidence type="ECO:0000313" key="1">
    <source>
        <dbReference type="EMBL" id="USQ94888.1"/>
    </source>
</evidence>
<dbReference type="Proteomes" id="UP001057520">
    <property type="component" value="Chromosome"/>
</dbReference>
<protein>
    <submittedName>
        <fullName evidence="1">Antitoxin</fullName>
    </submittedName>
</protein>
<reference evidence="1 2" key="1">
    <citation type="submission" date="2022-04" db="EMBL/GenBank/DDBJ databases">
        <title>Genome sequence of soybean root-associated Caulobacter segnis RL271.</title>
        <authorList>
            <person name="Longley R."/>
            <person name="Bonito G."/>
            <person name="Trigodet F."/>
            <person name="Crosson S."/>
            <person name="Fiebig A."/>
        </authorList>
    </citation>
    <scope>NUCLEOTIDE SEQUENCE [LARGE SCALE GENOMIC DNA]</scope>
    <source>
        <strain evidence="1 2">RL271</strain>
    </source>
</reference>
<sequence>MADGDHTLKINAALAERMKTVSDDLGKSLDEYATQLLDAFTGLDPRKHDEAYWEELQRICDETERDGGVPWEQVQARLRNFGQKR</sequence>
<proteinExistence type="predicted"/>
<organism evidence="1 2">
    <name type="scientific">Caulobacter segnis</name>
    <dbReference type="NCBI Taxonomy" id="88688"/>
    <lineage>
        <taxon>Bacteria</taxon>
        <taxon>Pseudomonadati</taxon>
        <taxon>Pseudomonadota</taxon>
        <taxon>Alphaproteobacteria</taxon>
        <taxon>Caulobacterales</taxon>
        <taxon>Caulobacteraceae</taxon>
        <taxon>Caulobacter</taxon>
    </lineage>
</organism>
<gene>
    <name evidence="1" type="ORF">MZV50_20335</name>
</gene>
<keyword evidence="2" id="KW-1185">Reference proteome</keyword>
<name>A0ABY4ZQM2_9CAUL</name>